<keyword evidence="3" id="KW-1185">Reference proteome</keyword>
<dbReference type="EMBL" id="PRDL01000001">
    <property type="protein sequence ID" value="MBE8718776.1"/>
    <property type="molecule type" value="Genomic_DNA"/>
</dbReference>
<protein>
    <submittedName>
        <fullName evidence="2">SMP-30/gluconolactonase/LRE family protein</fullName>
    </submittedName>
</protein>
<dbReference type="PROSITE" id="PS51257">
    <property type="entry name" value="PROKAR_LIPOPROTEIN"/>
    <property type="match status" value="1"/>
</dbReference>
<evidence type="ECO:0000313" key="2">
    <source>
        <dbReference type="EMBL" id="MBE8718776.1"/>
    </source>
</evidence>
<proteinExistence type="predicted"/>
<dbReference type="PANTHER" id="PTHR47572">
    <property type="entry name" value="LIPOPROTEIN-RELATED"/>
    <property type="match status" value="1"/>
</dbReference>
<dbReference type="PANTHER" id="PTHR47572:SF5">
    <property type="entry name" value="BLR2277 PROTEIN"/>
    <property type="match status" value="1"/>
</dbReference>
<dbReference type="InterPro" id="IPR051262">
    <property type="entry name" value="SMP-30/CGR1_Lactonase"/>
</dbReference>
<evidence type="ECO:0000259" key="1">
    <source>
        <dbReference type="Pfam" id="PF08450"/>
    </source>
</evidence>
<comment type="caution">
    <text evidence="2">The sequence shown here is derived from an EMBL/GenBank/DDBJ whole genome shotgun (WGS) entry which is preliminary data.</text>
</comment>
<evidence type="ECO:0000313" key="3">
    <source>
        <dbReference type="Proteomes" id="UP000652567"/>
    </source>
</evidence>
<dbReference type="SUPFAM" id="SSF63829">
    <property type="entry name" value="Calcium-dependent phosphotriesterase"/>
    <property type="match status" value="1"/>
</dbReference>
<sequence length="287" mass="30899">MKNGILIIMLTGLVACQAVPPQEVYAARDLVADGVFTAGIEGPAVGPDGYLYVVNFQKEGTIGRVSADGKAELFVNLPEGSTGNGIRFDTAGDMYVADYTGHNILKISPPARQISVWAHNPAMHQPNDIAITQSGILFASDPDWKNEAGQLWRIDTDGKTVLLESGMGTTNGVAVSPNQKRLYVNESVQRNVWVYDLSADGSISNKRLLIQFSDHGMDGMRCDDAGNLYIARYGAGVIAVVSPAGKLLREIPLKGKLPTNLAFGGKNNKQVFVTLQDRGAVETFFIK</sequence>
<dbReference type="AlphaFoldDB" id="A0A928V8D6"/>
<accession>A0A928V8D6</accession>
<dbReference type="Pfam" id="PF08450">
    <property type="entry name" value="SGL"/>
    <property type="match status" value="1"/>
</dbReference>
<dbReference type="InterPro" id="IPR013658">
    <property type="entry name" value="SGL"/>
</dbReference>
<dbReference type="InterPro" id="IPR011042">
    <property type="entry name" value="6-blade_b-propeller_TolB-like"/>
</dbReference>
<dbReference type="Gene3D" id="2.120.10.30">
    <property type="entry name" value="TolB, C-terminal domain"/>
    <property type="match status" value="1"/>
</dbReference>
<feature type="domain" description="SMP-30/Gluconolactonase/LRE-like region" evidence="1">
    <location>
        <begin position="41"/>
        <end position="274"/>
    </location>
</feature>
<organism evidence="2 3">
    <name type="scientific">Cellvibrio polysaccharolyticus</name>
    <dbReference type="NCBI Taxonomy" id="2082724"/>
    <lineage>
        <taxon>Bacteria</taxon>
        <taxon>Pseudomonadati</taxon>
        <taxon>Pseudomonadota</taxon>
        <taxon>Gammaproteobacteria</taxon>
        <taxon>Cellvibrionales</taxon>
        <taxon>Cellvibrionaceae</taxon>
        <taxon>Cellvibrio</taxon>
    </lineage>
</organism>
<gene>
    <name evidence="2" type="ORF">C4F51_16500</name>
</gene>
<reference evidence="2" key="1">
    <citation type="submission" date="2018-07" db="EMBL/GenBank/DDBJ databases">
        <title>Genome assembly of strain Ka43.</title>
        <authorList>
            <person name="Kukolya J."/>
            <person name="Nagy I."/>
            <person name="Horvath B."/>
            <person name="Toth A."/>
        </authorList>
    </citation>
    <scope>NUCLEOTIDE SEQUENCE</scope>
    <source>
        <strain evidence="2">KB43</strain>
    </source>
</reference>
<name>A0A928V8D6_9GAMM</name>
<dbReference type="Proteomes" id="UP000652567">
    <property type="component" value="Unassembled WGS sequence"/>
</dbReference>